<dbReference type="Proteomes" id="UP000006867">
    <property type="component" value="Chromosome"/>
</dbReference>
<gene>
    <name evidence="9" type="ordered locus">BATR1942_15790</name>
</gene>
<feature type="transmembrane region" description="Helical" evidence="8">
    <location>
        <begin position="337"/>
        <end position="358"/>
    </location>
</feature>
<feature type="transmembrane region" description="Helical" evidence="8">
    <location>
        <begin position="308"/>
        <end position="325"/>
    </location>
</feature>
<dbReference type="PANTHER" id="PTHR34975">
    <property type="entry name" value="SPORE GERMINATION PROTEIN A2"/>
    <property type="match status" value="1"/>
</dbReference>
<feature type="transmembrane region" description="Helical" evidence="8">
    <location>
        <begin position="41"/>
        <end position="63"/>
    </location>
</feature>
<keyword evidence="6 8" id="KW-1133">Transmembrane helix</keyword>
<feature type="transmembrane region" description="Helical" evidence="8">
    <location>
        <begin position="83"/>
        <end position="106"/>
    </location>
</feature>
<dbReference type="RefSeq" id="WP_003326680.1">
    <property type="nucleotide sequence ID" value="NC_014639.1"/>
</dbReference>
<feature type="transmembrane region" description="Helical" evidence="8">
    <location>
        <begin position="271"/>
        <end position="296"/>
    </location>
</feature>
<evidence type="ECO:0000313" key="9">
    <source>
        <dbReference type="EMBL" id="ADP34077.1"/>
    </source>
</evidence>
<protein>
    <submittedName>
        <fullName evidence="9">GerBB</fullName>
    </submittedName>
</protein>
<keyword evidence="7 8" id="KW-0472">Membrane</keyword>
<keyword evidence="5 8" id="KW-0812">Transmembrane</keyword>
<name>A0ABM5M1I8_BACA1</name>
<feature type="transmembrane region" description="Helical" evidence="8">
    <location>
        <begin position="217"/>
        <end position="243"/>
    </location>
</feature>
<accession>A0ABM5M1I8</accession>
<evidence type="ECO:0000256" key="6">
    <source>
        <dbReference type="ARBA" id="ARBA00022989"/>
    </source>
</evidence>
<evidence type="ECO:0000256" key="7">
    <source>
        <dbReference type="ARBA" id="ARBA00023136"/>
    </source>
</evidence>
<evidence type="ECO:0000256" key="3">
    <source>
        <dbReference type="ARBA" id="ARBA00022448"/>
    </source>
</evidence>
<proteinExistence type="inferred from homology"/>
<feature type="transmembrane region" description="Helical" evidence="8">
    <location>
        <begin position="145"/>
        <end position="167"/>
    </location>
</feature>
<dbReference type="NCBIfam" id="TIGR00912">
    <property type="entry name" value="2A0309"/>
    <property type="match status" value="1"/>
</dbReference>
<comment type="similarity">
    <text evidence="2">Belongs to the amino acid-polyamine-organocation (APC) superfamily. Spore germination protein (SGP) (TC 2.A.3.9) family.</text>
</comment>
<reference evidence="9 10" key="1">
    <citation type="journal article" date="2011" name="Front. Microbiol.">
        <title>Genomic signatures of strain selection and enhancement in Bacillus atrophaeus var. globigii, a historical biowarfare simulant.</title>
        <authorList>
            <person name="Gibbons H.S."/>
            <person name="Broomall S.M."/>
            <person name="McNew L.A."/>
            <person name="Daligault H."/>
            <person name="Chapman C."/>
            <person name="Bruce D."/>
            <person name="Karavis M."/>
            <person name="Krepps M."/>
            <person name="McGregor P.A."/>
            <person name="Hong C."/>
            <person name="Park K.H."/>
            <person name="Akmal A."/>
            <person name="Feldman A."/>
            <person name="Lin J.S."/>
            <person name="Chang W.E."/>
            <person name="Higgs B.W."/>
            <person name="Demirev P."/>
            <person name="Lindquist J."/>
            <person name="Liem A."/>
            <person name="Fochler E."/>
            <person name="Read T.D."/>
            <person name="Tapia R."/>
            <person name="Johnson S."/>
            <person name="Bishop-Lilly K.A."/>
            <person name="Detter C."/>
            <person name="Han C."/>
            <person name="Sozhamannan S."/>
            <person name="Rosenzweig C.N."/>
            <person name="Skowronski E.W."/>
        </authorList>
    </citation>
    <scope>NUCLEOTIDE SEQUENCE [LARGE SCALE GENOMIC DNA]</scope>
    <source>
        <strain evidence="9 10">1942</strain>
    </source>
</reference>
<dbReference type="InterPro" id="IPR004761">
    <property type="entry name" value="Spore_GerAB"/>
</dbReference>
<evidence type="ECO:0000256" key="2">
    <source>
        <dbReference type="ARBA" id="ARBA00007998"/>
    </source>
</evidence>
<feature type="transmembrane region" description="Helical" evidence="8">
    <location>
        <begin position="12"/>
        <end position="29"/>
    </location>
</feature>
<evidence type="ECO:0000256" key="4">
    <source>
        <dbReference type="ARBA" id="ARBA00022544"/>
    </source>
</evidence>
<keyword evidence="4" id="KW-0309">Germination</keyword>
<sequence length="372" mass="42138">MKQQEDKLTFMQTFIMVSGTMIGAGALTLPRSAAQSDSPSGWIMILLQSIIFIIIGLLFLPFLQKNSGKTLYELNRDITGNIVGSLLNLFMSLYFIAMVCFQARLLGEVVNFFLLKNTPMEIIVFIFLAVGIYHVTGGVYPVSKLYAYIFPVTIIIFLMLLMFSFRLFHLNFLRPVLEGGYQSYFSLFPKTLIYFSGFEVIFYLVPFMKDPKQAKKALVLGIATSAVFYSITLFVVIGCMTVAEAKTLTWPTISLIHALEIQGIFIERFDLFLLITWTCQQFTCMLGSFQGAHLGLNTLFRLKNKNNAWLIAALLLFTFGVAMYPDDLNAVIYFGGKLGYVFLIILLIPFIVWFVSWIKKKWGGSSRNETSL</sequence>
<organism evidence="9 10">
    <name type="scientific">Bacillus atrophaeus (strain 1942)</name>
    <dbReference type="NCBI Taxonomy" id="720555"/>
    <lineage>
        <taxon>Bacteria</taxon>
        <taxon>Bacillati</taxon>
        <taxon>Bacillota</taxon>
        <taxon>Bacilli</taxon>
        <taxon>Bacillales</taxon>
        <taxon>Bacillaceae</taxon>
        <taxon>Bacillus</taxon>
    </lineage>
</organism>
<evidence type="ECO:0000313" key="10">
    <source>
        <dbReference type="Proteomes" id="UP000006867"/>
    </source>
</evidence>
<dbReference type="PIRSF" id="PIRSF006060">
    <property type="entry name" value="AA_transporter"/>
    <property type="match status" value="1"/>
</dbReference>
<evidence type="ECO:0000256" key="8">
    <source>
        <dbReference type="SAM" id="Phobius"/>
    </source>
</evidence>
<dbReference type="Gene3D" id="1.20.1740.10">
    <property type="entry name" value="Amino acid/polyamine transporter I"/>
    <property type="match status" value="1"/>
</dbReference>
<keyword evidence="10" id="KW-1185">Reference proteome</keyword>
<feature type="transmembrane region" description="Helical" evidence="8">
    <location>
        <begin position="112"/>
        <end position="133"/>
    </location>
</feature>
<feature type="transmembrane region" description="Helical" evidence="8">
    <location>
        <begin position="187"/>
        <end position="205"/>
    </location>
</feature>
<keyword evidence="3" id="KW-0813">Transport</keyword>
<evidence type="ECO:0000256" key="1">
    <source>
        <dbReference type="ARBA" id="ARBA00004141"/>
    </source>
</evidence>
<comment type="subcellular location">
    <subcellularLocation>
        <location evidence="1">Membrane</location>
        <topology evidence="1">Multi-pass membrane protein</topology>
    </subcellularLocation>
</comment>
<evidence type="ECO:0000256" key="5">
    <source>
        <dbReference type="ARBA" id="ARBA00022692"/>
    </source>
</evidence>
<dbReference type="EMBL" id="CP002207">
    <property type="protein sequence ID" value="ADP34077.1"/>
    <property type="molecule type" value="Genomic_DNA"/>
</dbReference>
<dbReference type="Pfam" id="PF03845">
    <property type="entry name" value="Spore_permease"/>
    <property type="match status" value="1"/>
</dbReference>
<dbReference type="PANTHER" id="PTHR34975:SF2">
    <property type="entry name" value="SPORE GERMINATION PROTEIN A2"/>
    <property type="match status" value="1"/>
</dbReference>